<feature type="compositionally biased region" description="Low complexity" evidence="5">
    <location>
        <begin position="505"/>
        <end position="516"/>
    </location>
</feature>
<dbReference type="SMR" id="B4J641"/>
<comment type="subcellular location">
    <subcellularLocation>
        <location evidence="1">Nucleus</location>
    </subcellularLocation>
</comment>
<protein>
    <submittedName>
        <fullName evidence="7">GH21690</fullName>
    </submittedName>
</protein>
<dbReference type="GO" id="GO:0005737">
    <property type="term" value="C:cytoplasm"/>
    <property type="evidence" value="ECO:0007669"/>
    <property type="project" value="TreeGrafter"/>
</dbReference>
<evidence type="ECO:0000313" key="7">
    <source>
        <dbReference type="EMBL" id="EDW01899.1"/>
    </source>
</evidence>
<proteinExistence type="inferred from homology"/>
<evidence type="ECO:0000256" key="5">
    <source>
        <dbReference type="SAM" id="MobiDB-lite"/>
    </source>
</evidence>
<dbReference type="OMA" id="LVIYQPG"/>
<keyword evidence="3" id="KW-0866">Nonsense-mediated mRNA decay</keyword>
<feature type="region of interest" description="Disordered" evidence="5">
    <location>
        <begin position="168"/>
        <end position="516"/>
    </location>
</feature>
<feature type="compositionally biased region" description="Polar residues" evidence="5">
    <location>
        <begin position="372"/>
        <end position="387"/>
    </location>
</feature>
<keyword evidence="4" id="KW-0539">Nucleus</keyword>
<accession>B4J641</accession>
<feature type="compositionally biased region" description="Low complexity" evidence="5">
    <location>
        <begin position="223"/>
        <end position="232"/>
    </location>
</feature>
<dbReference type="OrthoDB" id="18087at2759"/>
<feature type="compositionally biased region" description="Basic residues" evidence="5">
    <location>
        <begin position="481"/>
        <end position="491"/>
    </location>
</feature>
<dbReference type="EMBL" id="CH916367">
    <property type="protein sequence ID" value="EDW01899.1"/>
    <property type="molecule type" value="Genomic_DNA"/>
</dbReference>
<evidence type="ECO:0000259" key="6">
    <source>
        <dbReference type="Pfam" id="PF03467"/>
    </source>
</evidence>
<name>B4J641_DROGR</name>
<feature type="compositionally biased region" description="Polar residues" evidence="5">
    <location>
        <begin position="406"/>
        <end position="426"/>
    </location>
</feature>
<evidence type="ECO:0000256" key="1">
    <source>
        <dbReference type="ARBA" id="ARBA00004123"/>
    </source>
</evidence>
<evidence type="ECO:0000256" key="3">
    <source>
        <dbReference type="ARBA" id="ARBA00023161"/>
    </source>
</evidence>
<gene>
    <name evidence="7" type="primary">Dgri\GH21690</name>
    <name evidence="7" type="ORF">Dgri_GH21690</name>
</gene>
<feature type="domain" description="UPF3" evidence="6">
    <location>
        <begin position="18"/>
        <end position="179"/>
    </location>
</feature>
<feature type="compositionally biased region" description="Basic and acidic residues" evidence="5">
    <location>
        <begin position="391"/>
        <end position="403"/>
    </location>
</feature>
<reference evidence="7 8" key="1">
    <citation type="journal article" date="2007" name="Nature">
        <title>Evolution of genes and genomes on the Drosophila phylogeny.</title>
        <authorList>
            <consortium name="Drosophila 12 Genomes Consortium"/>
            <person name="Clark A.G."/>
            <person name="Eisen M.B."/>
            <person name="Smith D.R."/>
            <person name="Bergman C.M."/>
            <person name="Oliver B."/>
            <person name="Markow T.A."/>
            <person name="Kaufman T.C."/>
            <person name="Kellis M."/>
            <person name="Gelbart W."/>
            <person name="Iyer V.N."/>
            <person name="Pollard D.A."/>
            <person name="Sackton T.B."/>
            <person name="Larracuente A.M."/>
            <person name="Singh N.D."/>
            <person name="Abad J.P."/>
            <person name="Abt D.N."/>
            <person name="Adryan B."/>
            <person name="Aguade M."/>
            <person name="Akashi H."/>
            <person name="Anderson W.W."/>
            <person name="Aquadro C.F."/>
            <person name="Ardell D.H."/>
            <person name="Arguello R."/>
            <person name="Artieri C.G."/>
            <person name="Barbash D.A."/>
            <person name="Barker D."/>
            <person name="Barsanti P."/>
            <person name="Batterham P."/>
            <person name="Batzoglou S."/>
            <person name="Begun D."/>
            <person name="Bhutkar A."/>
            <person name="Blanco E."/>
            <person name="Bosak S.A."/>
            <person name="Bradley R.K."/>
            <person name="Brand A.D."/>
            <person name="Brent M.R."/>
            <person name="Brooks A.N."/>
            <person name="Brown R.H."/>
            <person name="Butlin R.K."/>
            <person name="Caggese C."/>
            <person name="Calvi B.R."/>
            <person name="Bernardo de Carvalho A."/>
            <person name="Caspi A."/>
            <person name="Castrezana S."/>
            <person name="Celniker S.E."/>
            <person name="Chang J.L."/>
            <person name="Chapple C."/>
            <person name="Chatterji S."/>
            <person name="Chinwalla A."/>
            <person name="Civetta A."/>
            <person name="Clifton S.W."/>
            <person name="Comeron J.M."/>
            <person name="Costello J.C."/>
            <person name="Coyne J.A."/>
            <person name="Daub J."/>
            <person name="David R.G."/>
            <person name="Delcher A.L."/>
            <person name="Delehaunty K."/>
            <person name="Do C.B."/>
            <person name="Ebling H."/>
            <person name="Edwards K."/>
            <person name="Eickbush T."/>
            <person name="Evans J.D."/>
            <person name="Filipski A."/>
            <person name="Findeiss S."/>
            <person name="Freyhult E."/>
            <person name="Fulton L."/>
            <person name="Fulton R."/>
            <person name="Garcia A.C."/>
            <person name="Gardiner A."/>
            <person name="Garfield D.A."/>
            <person name="Garvin B.E."/>
            <person name="Gibson G."/>
            <person name="Gilbert D."/>
            <person name="Gnerre S."/>
            <person name="Godfrey J."/>
            <person name="Good R."/>
            <person name="Gotea V."/>
            <person name="Gravely B."/>
            <person name="Greenberg A.J."/>
            <person name="Griffiths-Jones S."/>
            <person name="Gross S."/>
            <person name="Guigo R."/>
            <person name="Gustafson E.A."/>
            <person name="Haerty W."/>
            <person name="Hahn M.W."/>
            <person name="Halligan D.L."/>
            <person name="Halpern A.L."/>
            <person name="Halter G.M."/>
            <person name="Han M.V."/>
            <person name="Heger A."/>
            <person name="Hillier L."/>
            <person name="Hinrichs A.S."/>
            <person name="Holmes I."/>
            <person name="Hoskins R.A."/>
            <person name="Hubisz M.J."/>
            <person name="Hultmark D."/>
            <person name="Huntley M.A."/>
            <person name="Jaffe D.B."/>
            <person name="Jagadeeshan S."/>
            <person name="Jeck W.R."/>
            <person name="Johnson J."/>
            <person name="Jones C.D."/>
            <person name="Jordan W.C."/>
            <person name="Karpen G.H."/>
            <person name="Kataoka E."/>
            <person name="Keightley P.D."/>
            <person name="Kheradpour P."/>
            <person name="Kirkness E.F."/>
            <person name="Koerich L.B."/>
            <person name="Kristiansen K."/>
            <person name="Kudrna D."/>
            <person name="Kulathinal R.J."/>
            <person name="Kumar S."/>
            <person name="Kwok R."/>
            <person name="Lander E."/>
            <person name="Langley C.H."/>
            <person name="Lapoint R."/>
            <person name="Lazzaro B.P."/>
            <person name="Lee S.J."/>
            <person name="Levesque L."/>
            <person name="Li R."/>
            <person name="Lin C.F."/>
            <person name="Lin M.F."/>
            <person name="Lindblad-Toh K."/>
            <person name="Llopart A."/>
            <person name="Long M."/>
            <person name="Low L."/>
            <person name="Lozovsky E."/>
            <person name="Lu J."/>
            <person name="Luo M."/>
            <person name="Machado C.A."/>
            <person name="Makalowski W."/>
            <person name="Marzo M."/>
            <person name="Matsuda M."/>
            <person name="Matzkin L."/>
            <person name="McAllister B."/>
            <person name="McBride C.S."/>
            <person name="McKernan B."/>
            <person name="McKernan K."/>
            <person name="Mendez-Lago M."/>
            <person name="Minx P."/>
            <person name="Mollenhauer M.U."/>
            <person name="Montooth K."/>
            <person name="Mount S.M."/>
            <person name="Mu X."/>
            <person name="Myers E."/>
            <person name="Negre B."/>
            <person name="Newfeld S."/>
            <person name="Nielsen R."/>
            <person name="Noor M.A."/>
            <person name="O'Grady P."/>
            <person name="Pachter L."/>
            <person name="Papaceit M."/>
            <person name="Parisi M.J."/>
            <person name="Parisi M."/>
            <person name="Parts L."/>
            <person name="Pedersen J.S."/>
            <person name="Pesole G."/>
            <person name="Phillippy A.M."/>
            <person name="Ponting C.P."/>
            <person name="Pop M."/>
            <person name="Porcelli D."/>
            <person name="Powell J.R."/>
            <person name="Prohaska S."/>
            <person name="Pruitt K."/>
            <person name="Puig M."/>
            <person name="Quesneville H."/>
            <person name="Ram K.R."/>
            <person name="Rand D."/>
            <person name="Rasmussen M.D."/>
            <person name="Reed L.K."/>
            <person name="Reenan R."/>
            <person name="Reily A."/>
            <person name="Remington K.A."/>
            <person name="Rieger T.T."/>
            <person name="Ritchie M.G."/>
            <person name="Robin C."/>
            <person name="Rogers Y.H."/>
            <person name="Rohde C."/>
            <person name="Rozas J."/>
            <person name="Rubenfield M.J."/>
            <person name="Ruiz A."/>
            <person name="Russo S."/>
            <person name="Salzberg S.L."/>
            <person name="Sanchez-Gracia A."/>
            <person name="Saranga D.J."/>
            <person name="Sato H."/>
            <person name="Schaeffer S.W."/>
            <person name="Schatz M.C."/>
            <person name="Schlenke T."/>
            <person name="Schwartz R."/>
            <person name="Segarra C."/>
            <person name="Singh R.S."/>
            <person name="Sirot L."/>
            <person name="Sirota M."/>
            <person name="Sisneros N.B."/>
            <person name="Smith C.D."/>
            <person name="Smith T.F."/>
            <person name="Spieth J."/>
            <person name="Stage D.E."/>
            <person name="Stark A."/>
            <person name="Stephan W."/>
            <person name="Strausberg R.L."/>
            <person name="Strempel S."/>
            <person name="Sturgill D."/>
            <person name="Sutton G."/>
            <person name="Sutton G.G."/>
            <person name="Tao W."/>
            <person name="Teichmann S."/>
            <person name="Tobari Y.N."/>
            <person name="Tomimura Y."/>
            <person name="Tsolas J.M."/>
            <person name="Valente V.L."/>
            <person name="Venter E."/>
            <person name="Venter J.C."/>
            <person name="Vicario S."/>
            <person name="Vieira F.G."/>
            <person name="Vilella A.J."/>
            <person name="Villasante A."/>
            <person name="Walenz B."/>
            <person name="Wang J."/>
            <person name="Wasserman M."/>
            <person name="Watts T."/>
            <person name="Wilson D."/>
            <person name="Wilson R.K."/>
            <person name="Wing R.A."/>
            <person name="Wolfner M.F."/>
            <person name="Wong A."/>
            <person name="Wong G.K."/>
            <person name="Wu C.I."/>
            <person name="Wu G."/>
            <person name="Yamamoto D."/>
            <person name="Yang H.P."/>
            <person name="Yang S.P."/>
            <person name="Yorke J.A."/>
            <person name="Yoshida K."/>
            <person name="Zdobnov E."/>
            <person name="Zhang P."/>
            <person name="Zhang Y."/>
            <person name="Zimin A.V."/>
            <person name="Baldwin J."/>
            <person name="Abdouelleil A."/>
            <person name="Abdulkadir J."/>
            <person name="Abebe A."/>
            <person name="Abera B."/>
            <person name="Abreu J."/>
            <person name="Acer S.C."/>
            <person name="Aftuck L."/>
            <person name="Alexander A."/>
            <person name="An P."/>
            <person name="Anderson E."/>
            <person name="Anderson S."/>
            <person name="Arachi H."/>
            <person name="Azer M."/>
            <person name="Bachantsang P."/>
            <person name="Barry A."/>
            <person name="Bayul T."/>
            <person name="Berlin A."/>
            <person name="Bessette D."/>
            <person name="Bloom T."/>
            <person name="Blye J."/>
            <person name="Boguslavskiy L."/>
            <person name="Bonnet C."/>
            <person name="Boukhgalter B."/>
            <person name="Bourzgui I."/>
            <person name="Brown A."/>
            <person name="Cahill P."/>
            <person name="Channer S."/>
            <person name="Cheshatsang Y."/>
            <person name="Chuda L."/>
            <person name="Citroen M."/>
            <person name="Collymore A."/>
            <person name="Cooke P."/>
            <person name="Costello M."/>
            <person name="D'Aco K."/>
            <person name="Daza R."/>
            <person name="De Haan G."/>
            <person name="DeGray S."/>
            <person name="DeMaso C."/>
            <person name="Dhargay N."/>
            <person name="Dooley K."/>
            <person name="Dooley E."/>
            <person name="Doricent M."/>
            <person name="Dorje P."/>
            <person name="Dorjee K."/>
            <person name="Dupes A."/>
            <person name="Elong R."/>
            <person name="Falk J."/>
            <person name="Farina A."/>
            <person name="Faro S."/>
            <person name="Ferguson D."/>
            <person name="Fisher S."/>
            <person name="Foley C.D."/>
            <person name="Franke A."/>
            <person name="Friedrich D."/>
            <person name="Gadbois L."/>
            <person name="Gearin G."/>
            <person name="Gearin C.R."/>
            <person name="Giannoukos G."/>
            <person name="Goode T."/>
            <person name="Graham J."/>
            <person name="Grandbois E."/>
            <person name="Grewal S."/>
            <person name="Gyaltsen K."/>
            <person name="Hafez N."/>
            <person name="Hagos B."/>
            <person name="Hall J."/>
            <person name="Henson C."/>
            <person name="Hollinger A."/>
            <person name="Honan T."/>
            <person name="Huard M.D."/>
            <person name="Hughes L."/>
            <person name="Hurhula B."/>
            <person name="Husby M.E."/>
            <person name="Kamat A."/>
            <person name="Kanga B."/>
            <person name="Kashin S."/>
            <person name="Khazanovich D."/>
            <person name="Kisner P."/>
            <person name="Lance K."/>
            <person name="Lara M."/>
            <person name="Lee W."/>
            <person name="Lennon N."/>
            <person name="Letendre F."/>
            <person name="LeVine R."/>
            <person name="Lipovsky A."/>
            <person name="Liu X."/>
            <person name="Liu J."/>
            <person name="Liu S."/>
            <person name="Lokyitsang T."/>
            <person name="Lokyitsang Y."/>
            <person name="Lubonja R."/>
            <person name="Lui A."/>
            <person name="MacDonald P."/>
            <person name="Magnisalis V."/>
            <person name="Maru K."/>
            <person name="Matthews C."/>
            <person name="McCusker W."/>
            <person name="McDonough S."/>
            <person name="Mehta T."/>
            <person name="Meldrim J."/>
            <person name="Meneus L."/>
            <person name="Mihai O."/>
            <person name="Mihalev A."/>
            <person name="Mihova T."/>
            <person name="Mittelman R."/>
            <person name="Mlenga V."/>
            <person name="Montmayeur A."/>
            <person name="Mulrain L."/>
            <person name="Navidi A."/>
            <person name="Naylor J."/>
            <person name="Negash T."/>
            <person name="Nguyen T."/>
            <person name="Nguyen N."/>
            <person name="Nicol R."/>
            <person name="Norbu C."/>
            <person name="Norbu N."/>
            <person name="Novod N."/>
            <person name="O'Neill B."/>
            <person name="Osman S."/>
            <person name="Markiewicz E."/>
            <person name="Oyono O.L."/>
            <person name="Patti C."/>
            <person name="Phunkhang P."/>
            <person name="Pierre F."/>
            <person name="Priest M."/>
            <person name="Raghuraman S."/>
            <person name="Rege F."/>
            <person name="Reyes R."/>
            <person name="Rise C."/>
            <person name="Rogov P."/>
            <person name="Ross K."/>
            <person name="Ryan E."/>
            <person name="Settipalli S."/>
            <person name="Shea T."/>
            <person name="Sherpa N."/>
            <person name="Shi L."/>
            <person name="Shih D."/>
            <person name="Sparrow T."/>
            <person name="Spaulding J."/>
            <person name="Stalker J."/>
            <person name="Stange-Thomann N."/>
            <person name="Stavropoulos S."/>
            <person name="Stone C."/>
            <person name="Strader C."/>
            <person name="Tesfaye S."/>
            <person name="Thomson T."/>
            <person name="Thoulutsang Y."/>
            <person name="Thoulutsang D."/>
            <person name="Topham K."/>
            <person name="Topping I."/>
            <person name="Tsamla T."/>
            <person name="Vassiliev H."/>
            <person name="Vo A."/>
            <person name="Wangchuk T."/>
            <person name="Wangdi T."/>
            <person name="Weiand M."/>
            <person name="Wilkinson J."/>
            <person name="Wilson A."/>
            <person name="Yadav S."/>
            <person name="Young G."/>
            <person name="Yu Q."/>
            <person name="Zembek L."/>
            <person name="Zhong D."/>
            <person name="Zimmer A."/>
            <person name="Zwirko Z."/>
            <person name="Jaffe D.B."/>
            <person name="Alvarez P."/>
            <person name="Brockman W."/>
            <person name="Butler J."/>
            <person name="Chin C."/>
            <person name="Gnerre S."/>
            <person name="Grabherr M."/>
            <person name="Kleber M."/>
            <person name="Mauceli E."/>
            <person name="MacCallum I."/>
        </authorList>
    </citation>
    <scope>NUCLEOTIDE SEQUENCE [LARGE SCALE GENOMIC DNA]</scope>
    <source>
        <strain evidence="8">Tucson 15287-2541.00</strain>
    </source>
</reference>
<feature type="compositionally biased region" description="Basic and acidic residues" evidence="5">
    <location>
        <begin position="335"/>
        <end position="363"/>
    </location>
</feature>
<dbReference type="PANTHER" id="PTHR13112:SF0">
    <property type="entry name" value="FI21285P1"/>
    <property type="match status" value="1"/>
</dbReference>
<feature type="compositionally biased region" description="Basic and acidic residues" evidence="5">
    <location>
        <begin position="209"/>
        <end position="222"/>
    </location>
</feature>
<feature type="compositionally biased region" description="Basic and acidic residues" evidence="5">
    <location>
        <begin position="181"/>
        <end position="203"/>
    </location>
</feature>
<dbReference type="CDD" id="cd12455">
    <property type="entry name" value="RRM_like_Smg4_UPF3"/>
    <property type="match status" value="1"/>
</dbReference>
<evidence type="ECO:0000313" key="8">
    <source>
        <dbReference type="Proteomes" id="UP000001070"/>
    </source>
</evidence>
<feature type="compositionally biased region" description="Basic and acidic residues" evidence="5">
    <location>
        <begin position="262"/>
        <end position="295"/>
    </location>
</feature>
<dbReference type="SUPFAM" id="SSF54928">
    <property type="entry name" value="RNA-binding domain, RBD"/>
    <property type="match status" value="1"/>
</dbReference>
<dbReference type="AlphaFoldDB" id="B4J641"/>
<keyword evidence="8" id="KW-1185">Reference proteome</keyword>
<dbReference type="FunFam" id="3.30.70.330:FF:000717">
    <property type="entry name" value="regulator of nonsense transcripts 3B"/>
    <property type="match status" value="1"/>
</dbReference>
<organism evidence="8">
    <name type="scientific">Drosophila grimshawi</name>
    <name type="common">Hawaiian fruit fly</name>
    <name type="synonym">Idiomyia grimshawi</name>
    <dbReference type="NCBI Taxonomy" id="7222"/>
    <lineage>
        <taxon>Eukaryota</taxon>
        <taxon>Metazoa</taxon>
        <taxon>Ecdysozoa</taxon>
        <taxon>Arthropoda</taxon>
        <taxon>Hexapoda</taxon>
        <taxon>Insecta</taxon>
        <taxon>Pterygota</taxon>
        <taxon>Neoptera</taxon>
        <taxon>Endopterygota</taxon>
        <taxon>Diptera</taxon>
        <taxon>Brachycera</taxon>
        <taxon>Muscomorpha</taxon>
        <taxon>Ephydroidea</taxon>
        <taxon>Drosophilidae</taxon>
        <taxon>Drosophila</taxon>
        <taxon>Hawaiian Drosophila</taxon>
    </lineage>
</organism>
<dbReference type="InParanoid" id="B4J641"/>
<dbReference type="Gene3D" id="3.30.70.330">
    <property type="match status" value="1"/>
</dbReference>
<dbReference type="eggNOG" id="KOG1295">
    <property type="taxonomic scope" value="Eukaryota"/>
</dbReference>
<dbReference type="PhylomeDB" id="B4J641"/>
<feature type="compositionally biased region" description="Basic and acidic residues" evidence="5">
    <location>
        <begin position="461"/>
        <end position="474"/>
    </location>
</feature>
<feature type="compositionally biased region" description="Gly residues" evidence="5">
    <location>
        <begin position="235"/>
        <end position="244"/>
    </location>
</feature>
<dbReference type="Pfam" id="PF03467">
    <property type="entry name" value="Smg4_UPF3"/>
    <property type="match status" value="1"/>
</dbReference>
<dbReference type="InterPro" id="IPR035979">
    <property type="entry name" value="RBD_domain_sf"/>
</dbReference>
<dbReference type="GO" id="GO:0003729">
    <property type="term" value="F:mRNA binding"/>
    <property type="evidence" value="ECO:0007669"/>
    <property type="project" value="TreeGrafter"/>
</dbReference>
<dbReference type="HOGENOM" id="CLU_530270_0_0_1"/>
<dbReference type="STRING" id="7222.B4J641"/>
<dbReference type="Proteomes" id="UP000001070">
    <property type="component" value="Unassembled WGS sequence"/>
</dbReference>
<feature type="compositionally biased region" description="Basic and acidic residues" evidence="5">
    <location>
        <begin position="427"/>
        <end position="439"/>
    </location>
</feature>
<comment type="similarity">
    <text evidence="2">Belongs to the RENT3 family.</text>
</comment>
<evidence type="ECO:0000256" key="2">
    <source>
        <dbReference type="ARBA" id="ARBA00005991"/>
    </source>
</evidence>
<dbReference type="KEGG" id="dgr:6559919"/>
<dbReference type="FunCoup" id="B4J641">
    <property type="interactions" value="157"/>
</dbReference>
<dbReference type="InterPro" id="IPR005120">
    <property type="entry name" value="UPF3_dom"/>
</dbReference>
<dbReference type="InterPro" id="IPR039722">
    <property type="entry name" value="Upf3"/>
</dbReference>
<dbReference type="GO" id="GO:0005730">
    <property type="term" value="C:nucleolus"/>
    <property type="evidence" value="ECO:0007669"/>
    <property type="project" value="TreeGrafter"/>
</dbReference>
<dbReference type="PANTHER" id="PTHR13112">
    <property type="entry name" value="UPF3 REGULATOR OF NONSENSE TRANSCRIPTS-LIKE PROTEIN"/>
    <property type="match status" value="1"/>
</dbReference>
<feature type="compositionally biased region" description="Basic and acidic residues" evidence="5">
    <location>
        <begin position="305"/>
        <end position="325"/>
    </location>
</feature>
<dbReference type="GO" id="GO:0045727">
    <property type="term" value="P:positive regulation of translation"/>
    <property type="evidence" value="ECO:0007669"/>
    <property type="project" value="TreeGrafter"/>
</dbReference>
<dbReference type="GO" id="GO:0000184">
    <property type="term" value="P:nuclear-transcribed mRNA catabolic process, nonsense-mediated decay"/>
    <property type="evidence" value="ECO:0007669"/>
    <property type="project" value="UniProtKB-KW"/>
</dbReference>
<evidence type="ECO:0000256" key="4">
    <source>
        <dbReference type="ARBA" id="ARBA00023242"/>
    </source>
</evidence>
<dbReference type="InterPro" id="IPR012677">
    <property type="entry name" value="Nucleotide-bd_a/b_plait_sf"/>
</dbReference>
<sequence length="516" mass="59823">MEKQRVNKRRERREKSSQAIKIVIRHLPPTMTEEEFLQQVEPLPENDAYYYCQADWSLGQEATCRAYIDMSMKDMSEVLQFRDRFDGYVFVDARGVEYIAIVEYAPFQCFLKNKGRSQDYKMNTIEKEPHYQEYLQRMADEREEASRLCDTKIDFTFDQKSDEKVKSTPLLQYLANKKEKRREEARKRNEEKKKSREEQKQQRAFELPEAGKQKDALGDNNKKSVNSNNPKKGFGHGGGQGQGQGQAQEEATENSRSKRRTERNQRRREEHEQRKLGRERDNRDKNTNDRQEKVTVQKRPSNQPAKRDQQKKNEEFVILKKEAKPVENAVASKTETVKSLEAGSKRETAETSKRPKEIVKSESIDEDPCVLPSTNKAISSVISNEQGASKEPAENYKRSKEIPKSGSGQEHSIQPNTSSSKANNSRLAEERRIRNKDRPSIAIYQPKVRMRMDSDDTSPTDCKDSAPTFERDTFFQDNKPTNKRYNRRNRQKPQDNAEQARGVVSKPSESSTSSAQ</sequence>